<evidence type="ECO:0000313" key="1">
    <source>
        <dbReference type="EMBL" id="CAB4961247.1"/>
    </source>
</evidence>
<dbReference type="EMBL" id="CAFBPU010000090">
    <property type="protein sequence ID" value="CAB5040998.1"/>
    <property type="molecule type" value="Genomic_DNA"/>
</dbReference>
<name>A0A6J7SKW3_9ZZZZ</name>
<accession>A0A6J7SKW3</accession>
<organism evidence="2">
    <name type="scientific">freshwater metagenome</name>
    <dbReference type="NCBI Taxonomy" id="449393"/>
    <lineage>
        <taxon>unclassified sequences</taxon>
        <taxon>metagenomes</taxon>
        <taxon>ecological metagenomes</taxon>
    </lineage>
</organism>
<sequence>MAVVLPDSGSRWRCGRCGNLTRFDVVRSSRVREFWHLELSGDPQVEETEILSAAIESVACRWCGADDAVEIVPRPEAGGPSDDPDRA</sequence>
<gene>
    <name evidence="1" type="ORF">UFOPK3752_02292</name>
    <name evidence="2" type="ORF">UFOPK4150_02424</name>
</gene>
<proteinExistence type="predicted"/>
<reference evidence="2" key="1">
    <citation type="submission" date="2020-05" db="EMBL/GenBank/DDBJ databases">
        <authorList>
            <person name="Chiriac C."/>
            <person name="Salcher M."/>
            <person name="Ghai R."/>
            <person name="Kavagutti S V."/>
        </authorList>
    </citation>
    <scope>NUCLEOTIDE SEQUENCE</scope>
</reference>
<dbReference type="EMBL" id="CAFBND010000160">
    <property type="protein sequence ID" value="CAB4961247.1"/>
    <property type="molecule type" value="Genomic_DNA"/>
</dbReference>
<protein>
    <submittedName>
        <fullName evidence="2">Unannotated protein</fullName>
    </submittedName>
</protein>
<dbReference type="AlphaFoldDB" id="A0A6J7SKW3"/>
<evidence type="ECO:0000313" key="2">
    <source>
        <dbReference type="EMBL" id="CAB5040998.1"/>
    </source>
</evidence>